<protein>
    <recommendedName>
        <fullName evidence="3">Major capsid protein</fullName>
    </recommendedName>
</protein>
<dbReference type="AlphaFoldDB" id="A0A2N5XTQ2"/>
<name>A0A2N5XTQ2_9HYPH</name>
<evidence type="ECO:0008006" key="3">
    <source>
        <dbReference type="Google" id="ProtNLM"/>
    </source>
</evidence>
<evidence type="ECO:0000313" key="1">
    <source>
        <dbReference type="EMBL" id="PLW77892.1"/>
    </source>
</evidence>
<evidence type="ECO:0000313" key="2">
    <source>
        <dbReference type="Proteomes" id="UP000234881"/>
    </source>
</evidence>
<accession>A0A2N5XTQ2</accession>
<dbReference type="EMBL" id="PKUQ01000013">
    <property type="protein sequence ID" value="PLW77892.1"/>
    <property type="molecule type" value="Genomic_DNA"/>
</dbReference>
<keyword evidence="2" id="KW-1185">Reference proteome</keyword>
<reference evidence="1 2" key="1">
    <citation type="submission" date="2018-01" db="EMBL/GenBank/DDBJ databases">
        <title>The draft genome sequence of Cohaesibacter sp. H1304.</title>
        <authorList>
            <person name="Wang N.-N."/>
            <person name="Du Z.-J."/>
        </authorList>
    </citation>
    <scope>NUCLEOTIDE SEQUENCE [LARGE SCALE GENOMIC DNA]</scope>
    <source>
        <strain evidence="1 2">H1304</strain>
    </source>
</reference>
<dbReference type="Pfam" id="PF19821">
    <property type="entry name" value="Phage_capsid_2"/>
    <property type="match status" value="1"/>
</dbReference>
<comment type="caution">
    <text evidence="1">The sequence shown here is derived from an EMBL/GenBank/DDBJ whole genome shotgun (WGS) entry which is preliminary data.</text>
</comment>
<dbReference type="InterPro" id="IPR045565">
    <property type="entry name" value="Phage_capsid_2"/>
</dbReference>
<proteinExistence type="predicted"/>
<sequence length="301" mass="32912">MSNDAPTWFVEQYNNGVIQKFQSGGFLMQSTVSAAASIVGTKAHFNIMGKGKAHKKKRGQAAIPMNAKKGREEANLETWEAFDEVYTFDLSRMTANEKEAISGAGAKALGRAVDEELFGLFNSKMSSSAPTGAGAAPNLDANGLPGMVGGSAVDFDLKHLLLMSNALQAADVPWDGNIFCPLPSGIWNQAMAYKQFNSADWTGDDLSFRKTTVSKFWNGVHFFLAPNEYFIQNEAGHYDLQMYHNSSAGWANNTKLKSIWDWDNRLGCWTVRMETEGAAAGLLAEGMVRGRFKIPTDITLN</sequence>
<dbReference type="Proteomes" id="UP000234881">
    <property type="component" value="Unassembled WGS sequence"/>
</dbReference>
<organism evidence="1 2">
    <name type="scientific">Cohaesibacter celericrescens</name>
    <dbReference type="NCBI Taxonomy" id="2067669"/>
    <lineage>
        <taxon>Bacteria</taxon>
        <taxon>Pseudomonadati</taxon>
        <taxon>Pseudomonadota</taxon>
        <taxon>Alphaproteobacteria</taxon>
        <taxon>Hyphomicrobiales</taxon>
        <taxon>Cohaesibacteraceae</taxon>
    </lineage>
</organism>
<gene>
    <name evidence="1" type="ORF">C0081_07130</name>
</gene>
<dbReference type="OrthoDB" id="5446417at2"/>
<dbReference type="RefSeq" id="WP_101533133.1">
    <property type="nucleotide sequence ID" value="NZ_PKUQ01000013.1"/>
</dbReference>